<dbReference type="AlphaFoldDB" id="A0ABD1RE06"/>
<evidence type="ECO:0000313" key="3">
    <source>
        <dbReference type="Proteomes" id="UP001604336"/>
    </source>
</evidence>
<evidence type="ECO:0000256" key="1">
    <source>
        <dbReference type="SAM" id="MobiDB-lite"/>
    </source>
</evidence>
<protein>
    <submittedName>
        <fullName evidence="2">Uncharacterized protein</fullName>
    </submittedName>
</protein>
<dbReference type="Proteomes" id="UP001604336">
    <property type="component" value="Unassembled WGS sequence"/>
</dbReference>
<feature type="region of interest" description="Disordered" evidence="1">
    <location>
        <begin position="98"/>
        <end position="130"/>
    </location>
</feature>
<proteinExistence type="predicted"/>
<feature type="region of interest" description="Disordered" evidence="1">
    <location>
        <begin position="42"/>
        <end position="78"/>
    </location>
</feature>
<accession>A0ABD1RE06</accession>
<reference evidence="3" key="1">
    <citation type="submission" date="2024-07" db="EMBL/GenBank/DDBJ databases">
        <title>Two chromosome-level genome assemblies of Korean endemic species Abeliophyllum distichum and Forsythia ovata (Oleaceae).</title>
        <authorList>
            <person name="Jang H."/>
        </authorList>
    </citation>
    <scope>NUCLEOTIDE SEQUENCE [LARGE SCALE GENOMIC DNA]</scope>
</reference>
<evidence type="ECO:0000313" key="2">
    <source>
        <dbReference type="EMBL" id="KAL2486642.1"/>
    </source>
</evidence>
<name>A0ABD1RE06_9LAMI</name>
<comment type="caution">
    <text evidence="2">The sequence shown here is derived from an EMBL/GenBank/DDBJ whole genome shotgun (WGS) entry which is preliminary data.</text>
</comment>
<keyword evidence="3" id="KW-1185">Reference proteome</keyword>
<organism evidence="2 3">
    <name type="scientific">Abeliophyllum distichum</name>
    <dbReference type="NCBI Taxonomy" id="126358"/>
    <lineage>
        <taxon>Eukaryota</taxon>
        <taxon>Viridiplantae</taxon>
        <taxon>Streptophyta</taxon>
        <taxon>Embryophyta</taxon>
        <taxon>Tracheophyta</taxon>
        <taxon>Spermatophyta</taxon>
        <taxon>Magnoliopsida</taxon>
        <taxon>eudicotyledons</taxon>
        <taxon>Gunneridae</taxon>
        <taxon>Pentapetalae</taxon>
        <taxon>asterids</taxon>
        <taxon>lamiids</taxon>
        <taxon>Lamiales</taxon>
        <taxon>Oleaceae</taxon>
        <taxon>Forsythieae</taxon>
        <taxon>Abeliophyllum</taxon>
    </lineage>
</organism>
<gene>
    <name evidence="2" type="ORF">Adt_31398</name>
</gene>
<sequence>MCCIQNRHVKLEDYVDECYSKEIFLKAYNLVIHPMEGLNFGKERVRLPPHQKQPGMPKKLRKREQDEAPKSNNKRGKHVLDMTYNICRDIGYNKHSYKAKSANTSQELGKMRVNEEEEEEEDTSKVKKRN</sequence>
<dbReference type="EMBL" id="JBFOLK010000009">
    <property type="protein sequence ID" value="KAL2486642.1"/>
    <property type="molecule type" value="Genomic_DNA"/>
</dbReference>